<dbReference type="EMBL" id="NHSF01000045">
    <property type="protein sequence ID" value="MBK5930197.1"/>
    <property type="molecule type" value="Genomic_DNA"/>
</dbReference>
<reference evidence="4" key="1">
    <citation type="submission" date="2017-05" db="EMBL/GenBank/DDBJ databases">
        <authorList>
            <person name="Imhoff J.F."/>
            <person name="Rahn T."/>
            <person name="Kuenzel S."/>
            <person name="Neulinger S.C."/>
        </authorList>
    </citation>
    <scope>NUCLEOTIDE SEQUENCE</scope>
    <source>
        <strain evidence="4">DSM 4395</strain>
    </source>
</reference>
<dbReference type="AlphaFoldDB" id="A0AAJ0XFZ0"/>
<comment type="similarity">
    <text evidence="1">Belongs to the CbrA family.</text>
</comment>
<dbReference type="GO" id="GO:0016628">
    <property type="term" value="F:oxidoreductase activity, acting on the CH-CH group of donors, NAD or NADP as acceptor"/>
    <property type="evidence" value="ECO:0007669"/>
    <property type="project" value="InterPro"/>
</dbReference>
<evidence type="ECO:0000259" key="3">
    <source>
        <dbReference type="Pfam" id="PF01494"/>
    </source>
</evidence>
<gene>
    <name evidence="4" type="ORF">CCR82_06580</name>
</gene>
<dbReference type="GO" id="GO:0071949">
    <property type="term" value="F:FAD binding"/>
    <property type="evidence" value="ECO:0007669"/>
    <property type="project" value="InterPro"/>
</dbReference>
<keyword evidence="5" id="KW-1185">Reference proteome</keyword>
<comment type="caution">
    <text evidence="4">The sequence shown here is derived from an EMBL/GenBank/DDBJ whole genome shotgun (WGS) entry which is preliminary data.</text>
</comment>
<dbReference type="PANTHER" id="PTHR42685:SF22">
    <property type="entry name" value="CONDITIONED MEDIUM FACTOR RECEPTOR 1"/>
    <property type="match status" value="1"/>
</dbReference>
<proteinExistence type="inferred from homology"/>
<evidence type="ECO:0000256" key="2">
    <source>
        <dbReference type="ARBA" id="ARBA00040363"/>
    </source>
</evidence>
<feature type="domain" description="FAD-binding" evidence="3">
    <location>
        <begin position="39"/>
        <end position="159"/>
    </location>
</feature>
<dbReference type="PANTHER" id="PTHR42685">
    <property type="entry name" value="GERANYLGERANYL DIPHOSPHATE REDUCTASE"/>
    <property type="match status" value="1"/>
</dbReference>
<dbReference type="Gene3D" id="3.50.50.60">
    <property type="entry name" value="FAD/NAD(P)-binding domain"/>
    <property type="match status" value="1"/>
</dbReference>
<dbReference type="NCBIfam" id="TIGR02032">
    <property type="entry name" value="GG-red-SF"/>
    <property type="match status" value="1"/>
</dbReference>
<dbReference type="InterPro" id="IPR050407">
    <property type="entry name" value="Geranylgeranyl_reductase"/>
</dbReference>
<dbReference type="InterPro" id="IPR036188">
    <property type="entry name" value="FAD/NAD-bd_sf"/>
</dbReference>
<dbReference type="SUPFAM" id="SSF51905">
    <property type="entry name" value="FAD/NAD(P)-binding domain"/>
    <property type="match status" value="1"/>
</dbReference>
<name>A0AAJ0XFZ0_HALSE</name>
<reference evidence="4" key="2">
    <citation type="journal article" date="2020" name="Microorganisms">
        <title>Osmotic Adaptation and Compatible Solute Biosynthesis of Phototrophic Bacteria as Revealed from Genome Analyses.</title>
        <authorList>
            <person name="Imhoff J.F."/>
            <person name="Rahn T."/>
            <person name="Kunzel S."/>
            <person name="Keller A."/>
            <person name="Neulinger S.C."/>
        </authorList>
    </citation>
    <scope>NUCLEOTIDE SEQUENCE</scope>
    <source>
        <strain evidence="4">DSM 4395</strain>
    </source>
</reference>
<dbReference type="InterPro" id="IPR011777">
    <property type="entry name" value="Geranylgeranyl_Rdtase_fam"/>
</dbReference>
<accession>A0AAJ0XFZ0</accession>
<dbReference type="InterPro" id="IPR002938">
    <property type="entry name" value="FAD-bd"/>
</dbReference>
<evidence type="ECO:0000313" key="5">
    <source>
        <dbReference type="Proteomes" id="UP001296967"/>
    </source>
</evidence>
<evidence type="ECO:0000313" key="4">
    <source>
        <dbReference type="EMBL" id="MBK5930197.1"/>
    </source>
</evidence>
<protein>
    <recommendedName>
        <fullName evidence="2">Protein CbrA</fullName>
    </recommendedName>
</protein>
<dbReference type="Pfam" id="PF01494">
    <property type="entry name" value="FAD_binding_3"/>
    <property type="match status" value="1"/>
</dbReference>
<evidence type="ECO:0000256" key="1">
    <source>
        <dbReference type="ARBA" id="ARBA00038079"/>
    </source>
</evidence>
<dbReference type="Proteomes" id="UP001296967">
    <property type="component" value="Unassembled WGS sequence"/>
</dbReference>
<organism evidence="4 5">
    <name type="scientific">Halochromatium salexigens</name>
    <name type="common">Chromatium salexigens</name>
    <dbReference type="NCBI Taxonomy" id="49447"/>
    <lineage>
        <taxon>Bacteria</taxon>
        <taxon>Pseudomonadati</taxon>
        <taxon>Pseudomonadota</taxon>
        <taxon>Gammaproteobacteria</taxon>
        <taxon>Chromatiales</taxon>
        <taxon>Chromatiaceae</taxon>
        <taxon>Halochromatium</taxon>
    </lineage>
</organism>
<dbReference type="PRINTS" id="PR00420">
    <property type="entry name" value="RNGMNOXGNASE"/>
</dbReference>
<sequence>MTPVGCSPRCTDSPVAASWLIGAGGCRAVRADRPDQRQQVIVVGAGPAGSATAYHLARAGVSTLLIDKSAFPRDKVCGDCLSPRAQQALAELECLDAVVAEAHQATRIHFRAPGGAEAETAISGEGALPNRTLVLPRRRFDHLLQQQALAAGARFRVGHVRALCPSGGVELEGERLSARLVVIATGAALSLIKHTPLAPSGPVHSIAARCYLPAMPPPGPDLRFFFDHLPLPGYAWLFPTGPNSANLGYWYSGAEGVSATAQLSRLLAEHPTLSQLSANGQAASAIAGYPIRSDFLRAPTRADGLLAVGEAAGLVNPFTGEGIDYALESAPLAAASILGALRQAPAEGPLLAAALAGYSGSLRERFRSLFLLMQLAQRHAFTPWVFDRLFGRGAQGQRLVDTLIQVCFGAAPPRRVLAPVEWLRLLTSRPASVRRDG</sequence>